<sequence length="78" mass="8680">MHGSDQQSSNIFEWESTVRRSDGDSEFFRPHILAKLLLDPSPLGVNSEALAYYPLCNLSYHNGGSERRANSVPSQGKL</sequence>
<dbReference type="Proteomes" id="UP000308092">
    <property type="component" value="Unassembled WGS sequence"/>
</dbReference>
<evidence type="ECO:0000313" key="2">
    <source>
        <dbReference type="Proteomes" id="UP000308092"/>
    </source>
</evidence>
<organism evidence="1 2">
    <name type="scientific">Aspergillus tanneri</name>
    <dbReference type="NCBI Taxonomy" id="1220188"/>
    <lineage>
        <taxon>Eukaryota</taxon>
        <taxon>Fungi</taxon>
        <taxon>Dikarya</taxon>
        <taxon>Ascomycota</taxon>
        <taxon>Pezizomycotina</taxon>
        <taxon>Eurotiomycetes</taxon>
        <taxon>Eurotiomycetidae</taxon>
        <taxon>Eurotiales</taxon>
        <taxon>Aspergillaceae</taxon>
        <taxon>Aspergillus</taxon>
        <taxon>Aspergillus subgen. Circumdati</taxon>
    </lineage>
</organism>
<accession>A0A4S3JRB6</accession>
<name>A0A4S3JRB6_9EURO</name>
<gene>
    <name evidence="1" type="ORF">EYZ11_002264</name>
</gene>
<evidence type="ECO:0000313" key="1">
    <source>
        <dbReference type="EMBL" id="THC98262.1"/>
    </source>
</evidence>
<dbReference type="AlphaFoldDB" id="A0A4S3JRB6"/>
<dbReference type="EMBL" id="SOSA01000049">
    <property type="protein sequence ID" value="THC98262.1"/>
    <property type="molecule type" value="Genomic_DNA"/>
</dbReference>
<keyword evidence="2" id="KW-1185">Reference proteome</keyword>
<comment type="caution">
    <text evidence="1">The sequence shown here is derived from an EMBL/GenBank/DDBJ whole genome shotgun (WGS) entry which is preliminary data.</text>
</comment>
<protein>
    <submittedName>
        <fullName evidence="1">Uncharacterized protein</fullName>
    </submittedName>
</protein>
<proteinExistence type="predicted"/>
<reference evidence="1 2" key="1">
    <citation type="submission" date="2019-03" db="EMBL/GenBank/DDBJ databases">
        <title>The genome sequence of a newly discovered highly antifungal drug resistant Aspergillus species, Aspergillus tanneri NIH 1004.</title>
        <authorList>
            <person name="Mounaud S."/>
            <person name="Singh I."/>
            <person name="Joardar V."/>
            <person name="Pakala S."/>
            <person name="Pakala S."/>
            <person name="Venepally P."/>
            <person name="Hoover J."/>
            <person name="Nierman W."/>
            <person name="Chung J."/>
            <person name="Losada L."/>
        </authorList>
    </citation>
    <scope>NUCLEOTIDE SEQUENCE [LARGE SCALE GENOMIC DNA]</scope>
    <source>
        <strain evidence="1 2">NIH1004</strain>
    </source>
</reference>
<dbReference type="VEuPathDB" id="FungiDB:EYZ11_002264"/>